<dbReference type="AlphaFoldDB" id="A0A419S380"/>
<gene>
    <name evidence="5" type="ORF">BCY91_09295</name>
</gene>
<dbReference type="PANTHER" id="PTHR30511">
    <property type="entry name" value="ALANINE RACEMASE"/>
    <property type="match status" value="1"/>
</dbReference>
<sequence>MAYLKLYKNKLQHNYQMLAGWFATQGIEWGVVSKLLCGNKTYLQELLNLGVKEFHDTRISNLKAIKQLNADVQTVYIKPPAKRSIANVIKYADVSFNTDYSTIKMLSDEAGRQHKIHKIIVMIEMGDLREGVVGDQLMDFYAKILHLPNISIVGLGTNLNCLNGIMPSEDKLIQLCLYKQLIEAKFNIHIPWVSGGTSVTVPLLLKKQLPKQVNHFRVGEVLFFGLDLFRNKTIEGMYDDVFELYGEIIELYEKPKVPNGEQGFNVAGGKPSYPTEDYGKKSYRAIVDIGLLDCNPKYLILEDDDMDIIEASSDMLVLDFHQNKQNYKVGDLVKFKLKYMGVLGIMNSNYVDKVVV</sequence>
<dbReference type="RefSeq" id="WP_120182659.1">
    <property type="nucleotide sequence ID" value="NZ_MBTA01000027.1"/>
</dbReference>
<dbReference type="EMBL" id="MBTA01000027">
    <property type="protein sequence ID" value="RKD13752.1"/>
    <property type="molecule type" value="Genomic_DNA"/>
</dbReference>
<evidence type="ECO:0000313" key="6">
    <source>
        <dbReference type="Proteomes" id="UP000283433"/>
    </source>
</evidence>
<dbReference type="SUPFAM" id="SSF51419">
    <property type="entry name" value="PLP-binding barrel"/>
    <property type="match status" value="1"/>
</dbReference>
<dbReference type="GO" id="GO:0005829">
    <property type="term" value="C:cytosol"/>
    <property type="evidence" value="ECO:0007669"/>
    <property type="project" value="TreeGrafter"/>
</dbReference>
<organism evidence="5 6">
    <name type="scientific">Pelobium manganitolerans</name>
    <dbReference type="NCBI Taxonomy" id="1842495"/>
    <lineage>
        <taxon>Bacteria</taxon>
        <taxon>Pseudomonadati</taxon>
        <taxon>Bacteroidota</taxon>
        <taxon>Sphingobacteriia</taxon>
        <taxon>Sphingobacteriales</taxon>
        <taxon>Sphingobacteriaceae</taxon>
        <taxon>Pelobium</taxon>
    </lineage>
</organism>
<comment type="cofactor">
    <cofactor evidence="1">
        <name>pyridoxal 5'-phosphate</name>
        <dbReference type="ChEBI" id="CHEBI:597326"/>
    </cofactor>
</comment>
<protein>
    <submittedName>
        <fullName evidence="5">Amino-acid racemase</fullName>
    </submittedName>
</protein>
<name>A0A419S380_9SPHI</name>
<dbReference type="InterPro" id="IPR000821">
    <property type="entry name" value="Ala_racemase"/>
</dbReference>
<feature type="domain" description="Alanine racemase N-terminal" evidence="4">
    <location>
        <begin position="9"/>
        <end position="225"/>
    </location>
</feature>
<dbReference type="Gene3D" id="3.20.20.10">
    <property type="entry name" value="Alanine racemase"/>
    <property type="match status" value="1"/>
</dbReference>
<dbReference type="Proteomes" id="UP000283433">
    <property type="component" value="Unassembled WGS sequence"/>
</dbReference>
<evidence type="ECO:0000256" key="2">
    <source>
        <dbReference type="ARBA" id="ARBA00022898"/>
    </source>
</evidence>
<evidence type="ECO:0000259" key="4">
    <source>
        <dbReference type="Pfam" id="PF01168"/>
    </source>
</evidence>
<dbReference type="OrthoDB" id="504078at2"/>
<accession>A0A419S380</accession>
<dbReference type="InterPro" id="IPR029066">
    <property type="entry name" value="PLP-binding_barrel"/>
</dbReference>
<dbReference type="InterPro" id="IPR001608">
    <property type="entry name" value="Ala_racemase_N"/>
</dbReference>
<comment type="caution">
    <text evidence="5">The sequence shown here is derived from an EMBL/GenBank/DDBJ whole genome shotgun (WGS) entry which is preliminary data.</text>
</comment>
<evidence type="ECO:0000256" key="1">
    <source>
        <dbReference type="ARBA" id="ARBA00001933"/>
    </source>
</evidence>
<proteinExistence type="predicted"/>
<dbReference type="PANTHER" id="PTHR30511:SF3">
    <property type="entry name" value="LYSINE RACEMASE"/>
    <property type="match status" value="1"/>
</dbReference>
<keyword evidence="6" id="KW-1185">Reference proteome</keyword>
<dbReference type="Pfam" id="PF01168">
    <property type="entry name" value="Ala_racemase_N"/>
    <property type="match status" value="1"/>
</dbReference>
<dbReference type="CDD" id="cd06815">
    <property type="entry name" value="PLPDE_III_AR_like_1"/>
    <property type="match status" value="1"/>
</dbReference>
<dbReference type="GO" id="GO:0008784">
    <property type="term" value="F:alanine racemase activity"/>
    <property type="evidence" value="ECO:0007669"/>
    <property type="project" value="TreeGrafter"/>
</dbReference>
<keyword evidence="2" id="KW-0663">Pyridoxal phosphate</keyword>
<dbReference type="GO" id="GO:0030170">
    <property type="term" value="F:pyridoxal phosphate binding"/>
    <property type="evidence" value="ECO:0007669"/>
    <property type="project" value="TreeGrafter"/>
</dbReference>
<evidence type="ECO:0000256" key="3">
    <source>
        <dbReference type="ARBA" id="ARBA00023235"/>
    </source>
</evidence>
<keyword evidence="3" id="KW-0413">Isomerase</keyword>
<reference evidence="5 6" key="1">
    <citation type="submission" date="2016-07" db="EMBL/GenBank/DDBJ databases">
        <title>Genome of Pelobium manganitolerans.</title>
        <authorList>
            <person name="Wu S."/>
            <person name="Wang G."/>
        </authorList>
    </citation>
    <scope>NUCLEOTIDE SEQUENCE [LARGE SCALE GENOMIC DNA]</scope>
    <source>
        <strain evidence="5 6">YS-25</strain>
    </source>
</reference>
<evidence type="ECO:0000313" key="5">
    <source>
        <dbReference type="EMBL" id="RKD13752.1"/>
    </source>
</evidence>